<evidence type="ECO:0000313" key="1">
    <source>
        <dbReference type="EMBL" id="MPC96360.1"/>
    </source>
</evidence>
<comment type="caution">
    <text evidence="1">The sequence shown here is derived from an EMBL/GenBank/DDBJ whole genome shotgun (WGS) entry which is preliminary data.</text>
</comment>
<gene>
    <name evidence="1" type="ORF">E2C01_091617</name>
</gene>
<protein>
    <submittedName>
        <fullName evidence="1">Uncharacterized protein</fullName>
    </submittedName>
</protein>
<proteinExistence type="predicted"/>
<reference evidence="1 2" key="1">
    <citation type="submission" date="2019-05" db="EMBL/GenBank/DDBJ databases">
        <title>Another draft genome of Portunus trituberculatus and its Hox gene families provides insights of decapod evolution.</title>
        <authorList>
            <person name="Jeong J.-H."/>
            <person name="Song I."/>
            <person name="Kim S."/>
            <person name="Choi T."/>
            <person name="Kim D."/>
            <person name="Ryu S."/>
            <person name="Kim W."/>
        </authorList>
    </citation>
    <scope>NUCLEOTIDE SEQUENCE [LARGE SCALE GENOMIC DNA]</scope>
    <source>
        <tissue evidence="1">Muscle</tissue>
    </source>
</reference>
<sequence length="82" mass="8873">MSSESGSDLIKNSYTKAFLAALTHVLDPRHTVCPSLAPESYPPLDITCRPGLRVFDALAKLKNYAPWGLSLKVHPGPVARGQ</sequence>
<keyword evidence="2" id="KW-1185">Reference proteome</keyword>
<dbReference type="AlphaFoldDB" id="A0A5B7JHZ6"/>
<dbReference type="Proteomes" id="UP000324222">
    <property type="component" value="Unassembled WGS sequence"/>
</dbReference>
<dbReference type="EMBL" id="VSRR010105693">
    <property type="protein sequence ID" value="MPC96360.1"/>
    <property type="molecule type" value="Genomic_DNA"/>
</dbReference>
<name>A0A5B7JHZ6_PORTR</name>
<accession>A0A5B7JHZ6</accession>
<organism evidence="1 2">
    <name type="scientific">Portunus trituberculatus</name>
    <name type="common">Swimming crab</name>
    <name type="synonym">Neptunus trituberculatus</name>
    <dbReference type="NCBI Taxonomy" id="210409"/>
    <lineage>
        <taxon>Eukaryota</taxon>
        <taxon>Metazoa</taxon>
        <taxon>Ecdysozoa</taxon>
        <taxon>Arthropoda</taxon>
        <taxon>Crustacea</taxon>
        <taxon>Multicrustacea</taxon>
        <taxon>Malacostraca</taxon>
        <taxon>Eumalacostraca</taxon>
        <taxon>Eucarida</taxon>
        <taxon>Decapoda</taxon>
        <taxon>Pleocyemata</taxon>
        <taxon>Brachyura</taxon>
        <taxon>Eubrachyura</taxon>
        <taxon>Portunoidea</taxon>
        <taxon>Portunidae</taxon>
        <taxon>Portuninae</taxon>
        <taxon>Portunus</taxon>
    </lineage>
</organism>
<evidence type="ECO:0000313" key="2">
    <source>
        <dbReference type="Proteomes" id="UP000324222"/>
    </source>
</evidence>